<dbReference type="Gene3D" id="3.30.200.20">
    <property type="entry name" value="Phosphorylase Kinase, domain 1"/>
    <property type="match status" value="1"/>
</dbReference>
<gene>
    <name evidence="2" type="ORF">TSPGSL018_6465</name>
</gene>
<evidence type="ECO:0000256" key="1">
    <source>
        <dbReference type="SAM" id="MobiDB-lite"/>
    </source>
</evidence>
<protein>
    <submittedName>
        <fullName evidence="2">Serine threonine-protein kinase chloroplastic-like</fullName>
    </submittedName>
</protein>
<evidence type="ECO:0000313" key="2">
    <source>
        <dbReference type="EMBL" id="JAC69395.1"/>
    </source>
</evidence>
<dbReference type="AlphaFoldDB" id="A0A061RFC8"/>
<dbReference type="PANTHER" id="PTHR46699:SF4">
    <property type="entry name" value="SERINE_THREONINE-PROTEIN KINASE STN7, CHLOROPLASTIC"/>
    <property type="match status" value="1"/>
</dbReference>
<dbReference type="InterPro" id="IPR011009">
    <property type="entry name" value="Kinase-like_dom_sf"/>
</dbReference>
<feature type="compositionally biased region" description="Basic and acidic residues" evidence="1">
    <location>
        <begin position="298"/>
        <end position="324"/>
    </location>
</feature>
<feature type="region of interest" description="Disordered" evidence="1">
    <location>
        <begin position="276"/>
        <end position="324"/>
    </location>
</feature>
<organism evidence="2">
    <name type="scientific">Tetraselmis sp. GSL018</name>
    <dbReference type="NCBI Taxonomy" id="582737"/>
    <lineage>
        <taxon>Eukaryota</taxon>
        <taxon>Viridiplantae</taxon>
        <taxon>Chlorophyta</taxon>
        <taxon>core chlorophytes</taxon>
        <taxon>Chlorodendrophyceae</taxon>
        <taxon>Chlorodendrales</taxon>
        <taxon>Chlorodendraceae</taxon>
        <taxon>Tetraselmis</taxon>
    </lineage>
</organism>
<dbReference type="EMBL" id="GBEZ01016891">
    <property type="protein sequence ID" value="JAC69395.1"/>
    <property type="molecule type" value="Transcribed_RNA"/>
</dbReference>
<dbReference type="PANTHER" id="PTHR46699">
    <property type="entry name" value="SERINE/THREONINE-PROTEIN KINASE STN8, CHLOROPLASTIC-RELATED"/>
    <property type="match status" value="1"/>
</dbReference>
<proteinExistence type="predicted"/>
<accession>A0A061RFC8</accession>
<name>A0A061RFC8_9CHLO</name>
<keyword evidence="2" id="KW-0418">Kinase</keyword>
<keyword evidence="2" id="KW-0808">Transferase</keyword>
<reference evidence="2" key="1">
    <citation type="submission" date="2014-05" db="EMBL/GenBank/DDBJ databases">
        <title>The transcriptome of the halophilic microalga Tetraselmis sp. GSL018 isolated from the Great Salt Lake, Utah.</title>
        <authorList>
            <person name="Jinkerson R.E."/>
            <person name="D'Adamo S."/>
            <person name="Posewitz M.C."/>
        </authorList>
    </citation>
    <scope>NUCLEOTIDE SEQUENCE</scope>
    <source>
        <strain evidence="2">GSL018</strain>
    </source>
</reference>
<dbReference type="GO" id="GO:0016301">
    <property type="term" value="F:kinase activity"/>
    <property type="evidence" value="ECO:0007669"/>
    <property type="project" value="UniProtKB-KW"/>
</dbReference>
<sequence>MKLCEFGSSIPSNTPMPTCRSPSMNPVPAGRSLLWRPVTYSRNTGRLLNRGRLLRTSPLALPVETLADLSAALLAASEHTHHVPMLGYENVTLPCSSMNCGDMVYRSTLDPVLRMEEKGINPTGVALLGMLAYYLTARPGVLQGAVDFYIFEPLQRELSSRVYDKEDFKIVKKLAEGGFGSVYRAQLRSADGGAAKDVIVKKATEFGEAEVWMNERLTRSAPGAVAEYITAFSEASASDDQSVAGAGLLSRVIAPVKKAGAKKKEGPMPLSRVAVRGQRHPLQCDEPQGFPVQPRGAPAREGDQPGEGTHEALHHVQGDRRAGA</sequence>
<dbReference type="SUPFAM" id="SSF56112">
    <property type="entry name" value="Protein kinase-like (PK-like)"/>
    <property type="match status" value="1"/>
</dbReference>